<reference evidence="2" key="1">
    <citation type="submission" date="2022-11" db="UniProtKB">
        <authorList>
            <consortium name="WormBaseParasite"/>
        </authorList>
    </citation>
    <scope>IDENTIFICATION</scope>
</reference>
<organism evidence="1 2">
    <name type="scientific">Panagrolaimus sp. JU765</name>
    <dbReference type="NCBI Taxonomy" id="591449"/>
    <lineage>
        <taxon>Eukaryota</taxon>
        <taxon>Metazoa</taxon>
        <taxon>Ecdysozoa</taxon>
        <taxon>Nematoda</taxon>
        <taxon>Chromadorea</taxon>
        <taxon>Rhabditida</taxon>
        <taxon>Tylenchina</taxon>
        <taxon>Panagrolaimomorpha</taxon>
        <taxon>Panagrolaimoidea</taxon>
        <taxon>Panagrolaimidae</taxon>
        <taxon>Panagrolaimus</taxon>
    </lineage>
</organism>
<proteinExistence type="predicted"/>
<name>A0AC34RJ95_9BILA</name>
<evidence type="ECO:0000313" key="1">
    <source>
        <dbReference type="Proteomes" id="UP000887576"/>
    </source>
</evidence>
<accession>A0AC34RJ95</accession>
<dbReference type="WBParaSite" id="JU765_v2.g7439.t1">
    <property type="protein sequence ID" value="JU765_v2.g7439.t1"/>
    <property type="gene ID" value="JU765_v2.g7439"/>
</dbReference>
<evidence type="ECO:0000313" key="2">
    <source>
        <dbReference type="WBParaSite" id="JU765_v2.g7439.t1"/>
    </source>
</evidence>
<sequence length="1057" mass="118332">MRIDCIERRFAALFGQYIKIVVIQPAPFIIIPILLTTVLSVGLLRHADAFIKDELELYTPTDAKARQELEQLDILFHINDTDPFYATRRYDIRRAGYIIVTGEHEDADILNPLVMHAAMQLWSVVQSLTIEDSDSKRVNYPSICVKFPMPPEFGQAITQFLAPNITSPEQICVSNPLVEIFKFLLLSDRTFLNRSISEITLGQVTEAFSLDSIGMAHLLGGVTFDSGKRIAGAKAIMLPYALRHATEAEDQLAEKWELKLADFLLTYDSPVIRTSWWTYETLASESARDRAQLLNMLGPCFVVVSVYTILSCCVFSWIRSRPLLAIGGVISAAMAIISGVGLLLLMGFSMTSVAYSMPFIVFSVGVDNVFILLSAWRSTSYESSLMERMMETFSDAAVSITVTSLTDLISFSVGCMTPFPSVQMFCAYAVAAVIFTYFYQLTFFAGIMVLTSRREVEGRHCLTFQKIIKEPIPKKKAEAIHPSKFWSGGDYYGSPTMRKQQKKIDKSFEKNHCLSKYFRTKYADFLLNPFVRLIIICAFLCYLGIATYGCANIKLGLEPNDLLPENSYGKRTLKMAEKYFSEYGSHLHVWMYNLSKADLGHRRLWVVLEREIELYEHTEFTGGSDSWLRTFLEYVNKAGLYITEENFVYILRHVFLSQPQYAKYNRDVTFDKSGSYLEASRVPVHLRFVGSTNQSRAMHLFRRLAETSDLQTGVYADFFQFAEQYNAVLPGTLSSIAIAGAAVVAVSLVFIPVPTASVWVSFSIVSINVGILGFMTFWSVRLDFISMVTIVMSIGFCVDFAAHLAYNFAKGINLTAEDRLRNALYSVGTPILLSASSTILGVSFMAFTESYIFRSFLKTIILVIVLGALHGLVVLPVLLTIFHCGEKGPEDDDDGRKSNHLNDGMVVVMAGDDDGLRIPRLSVIDEPPPSFHSSMSHFETVQHNAINNYFESTLESSRSVSSLPLGAIPFRISPEKCRKSRDNQREQPGKKTSTSATHYKESISSTASSPPVILPTKASLGYSNSSDALNIGTPGTPSRKYNLQKGNSRDKLYHIER</sequence>
<dbReference type="Proteomes" id="UP000887576">
    <property type="component" value="Unplaced"/>
</dbReference>
<protein>
    <submittedName>
        <fullName evidence="2">SSD domain-containing protein</fullName>
    </submittedName>
</protein>